<dbReference type="Gene3D" id="2.30.29.30">
    <property type="entry name" value="Pleckstrin-homology domain (PH domain)/Phosphotyrosine-binding domain (PTB)"/>
    <property type="match status" value="1"/>
</dbReference>
<dbReference type="PANTHER" id="PTHR12673:SF159">
    <property type="entry name" value="LD03170P"/>
    <property type="match status" value="1"/>
</dbReference>
<dbReference type="AlphaFoldDB" id="A0A1Y2HD31"/>
<dbReference type="EMBL" id="MCFL01000057">
    <property type="protein sequence ID" value="ORZ31603.1"/>
    <property type="molecule type" value="Genomic_DNA"/>
</dbReference>
<keyword evidence="4" id="KW-1185">Reference proteome</keyword>
<gene>
    <name evidence="3" type="ORF">BCR44DRAFT_167161</name>
</gene>
<evidence type="ECO:0000313" key="4">
    <source>
        <dbReference type="Proteomes" id="UP000193411"/>
    </source>
</evidence>
<sequence>MKTIHAVYELYASEHSYCQGLQTMVVRYLDPVLALEASPGTRVAHKADIQSLFANLKELLGLSSNLLKSLSLLLFGPGPMNNTHECLPLEAVTWSPFSSKSDSVETTLLPFVPFLRSFAPYLANYPKALSVLDLFSRGSKRYLPLVHFINSVHPNGVMALQALLITPVQRLPRYRLLIEAIHKACFKDEVSWNLALVLSQVSCIVDQANESIRRSESAHKLLSLQTSIVGHSISLLSPTRTLLLSANLLKVSRDRVDERYVIVFTDGILILSSIPGGRFMFHHWLSLSTVSVCATGHEQNRAFALYSSQKSFVLVAENTTVRDSWVQAIQRAKLSVTATVSLQADLTNPQGRNGRLDSQCASVQRSILLEPTIPTVDNYMAPIWTPDAESATCQRCQVAFSPFARRRVWHSEAVDEWEPRETVAGF</sequence>
<feature type="domain" description="PH" evidence="1">
    <location>
        <begin position="241"/>
        <end position="334"/>
    </location>
</feature>
<dbReference type="STRING" id="765915.A0A1Y2HD31"/>
<evidence type="ECO:0000313" key="3">
    <source>
        <dbReference type="EMBL" id="ORZ31603.1"/>
    </source>
</evidence>
<name>A0A1Y2HD31_9FUNG</name>
<dbReference type="SMART" id="SM00325">
    <property type="entry name" value="RhoGEF"/>
    <property type="match status" value="1"/>
</dbReference>
<evidence type="ECO:0000259" key="2">
    <source>
        <dbReference type="PROSITE" id="PS50010"/>
    </source>
</evidence>
<proteinExistence type="predicted"/>
<dbReference type="InterPro" id="IPR051092">
    <property type="entry name" value="FYVE_RhoGEF_PH"/>
</dbReference>
<dbReference type="InterPro" id="IPR001849">
    <property type="entry name" value="PH_domain"/>
</dbReference>
<dbReference type="PROSITE" id="PS50003">
    <property type="entry name" value="PH_DOMAIN"/>
    <property type="match status" value="1"/>
</dbReference>
<dbReference type="PROSITE" id="PS50010">
    <property type="entry name" value="DH_2"/>
    <property type="match status" value="1"/>
</dbReference>
<reference evidence="3 4" key="1">
    <citation type="submission" date="2016-07" db="EMBL/GenBank/DDBJ databases">
        <title>Pervasive Adenine N6-methylation of Active Genes in Fungi.</title>
        <authorList>
            <consortium name="DOE Joint Genome Institute"/>
            <person name="Mondo S.J."/>
            <person name="Dannebaum R.O."/>
            <person name="Kuo R.C."/>
            <person name="Labutti K."/>
            <person name="Haridas S."/>
            <person name="Kuo A."/>
            <person name="Salamov A."/>
            <person name="Ahrendt S.R."/>
            <person name="Lipzen A."/>
            <person name="Sullivan W."/>
            <person name="Andreopoulos W.B."/>
            <person name="Clum A."/>
            <person name="Lindquist E."/>
            <person name="Daum C."/>
            <person name="Ramamoorthy G.K."/>
            <person name="Gryganskyi A."/>
            <person name="Culley D."/>
            <person name="Magnuson J.K."/>
            <person name="James T.Y."/>
            <person name="O'Malley M.A."/>
            <person name="Stajich J.E."/>
            <person name="Spatafora J.W."/>
            <person name="Visel A."/>
            <person name="Grigoriev I.V."/>
        </authorList>
    </citation>
    <scope>NUCLEOTIDE SEQUENCE [LARGE SCALE GENOMIC DNA]</scope>
    <source>
        <strain evidence="3 4">PL171</strain>
    </source>
</reference>
<comment type="caution">
    <text evidence="3">The sequence shown here is derived from an EMBL/GenBank/DDBJ whole genome shotgun (WGS) entry which is preliminary data.</text>
</comment>
<dbReference type="OrthoDB" id="660555at2759"/>
<dbReference type="PANTHER" id="PTHR12673">
    <property type="entry name" value="FACIOGENITAL DYSPLASIA PROTEIN"/>
    <property type="match status" value="1"/>
</dbReference>
<dbReference type="GO" id="GO:0005737">
    <property type="term" value="C:cytoplasm"/>
    <property type="evidence" value="ECO:0007669"/>
    <property type="project" value="TreeGrafter"/>
</dbReference>
<dbReference type="SUPFAM" id="SSF48065">
    <property type="entry name" value="DBL homology domain (DH-domain)"/>
    <property type="match status" value="1"/>
</dbReference>
<dbReference type="InterPro" id="IPR000219">
    <property type="entry name" value="DH_dom"/>
</dbReference>
<dbReference type="SMART" id="SM00233">
    <property type="entry name" value="PH"/>
    <property type="match status" value="1"/>
</dbReference>
<dbReference type="Proteomes" id="UP000193411">
    <property type="component" value="Unassembled WGS sequence"/>
</dbReference>
<dbReference type="InterPro" id="IPR035899">
    <property type="entry name" value="DBL_dom_sf"/>
</dbReference>
<dbReference type="Gene3D" id="1.20.900.10">
    <property type="entry name" value="Dbl homology (DH) domain"/>
    <property type="match status" value="1"/>
</dbReference>
<evidence type="ECO:0000259" key="1">
    <source>
        <dbReference type="PROSITE" id="PS50003"/>
    </source>
</evidence>
<dbReference type="GO" id="GO:0005085">
    <property type="term" value="F:guanyl-nucleotide exchange factor activity"/>
    <property type="evidence" value="ECO:0007669"/>
    <property type="project" value="InterPro"/>
</dbReference>
<dbReference type="InterPro" id="IPR011993">
    <property type="entry name" value="PH-like_dom_sf"/>
</dbReference>
<protein>
    <submittedName>
        <fullName evidence="3">Dbl homology domain-containing protein</fullName>
    </submittedName>
</protein>
<dbReference type="Pfam" id="PF00621">
    <property type="entry name" value="RhoGEF"/>
    <property type="match status" value="1"/>
</dbReference>
<dbReference type="SUPFAM" id="SSF50729">
    <property type="entry name" value="PH domain-like"/>
    <property type="match status" value="1"/>
</dbReference>
<accession>A0A1Y2HD31</accession>
<organism evidence="3 4">
    <name type="scientific">Catenaria anguillulae PL171</name>
    <dbReference type="NCBI Taxonomy" id="765915"/>
    <lineage>
        <taxon>Eukaryota</taxon>
        <taxon>Fungi</taxon>
        <taxon>Fungi incertae sedis</taxon>
        <taxon>Blastocladiomycota</taxon>
        <taxon>Blastocladiomycetes</taxon>
        <taxon>Blastocladiales</taxon>
        <taxon>Catenariaceae</taxon>
        <taxon>Catenaria</taxon>
    </lineage>
</organism>
<feature type="domain" description="DH" evidence="2">
    <location>
        <begin position="2"/>
        <end position="211"/>
    </location>
</feature>